<dbReference type="GO" id="GO:0008758">
    <property type="term" value="F:UDP-2,3-diacylglucosamine hydrolase activity"/>
    <property type="evidence" value="ECO:0007669"/>
    <property type="project" value="UniProtKB-UniRule"/>
</dbReference>
<sequence length="253" mass="27548">MATHFIADLHLQGDDDVNAHRLAAYLAGPARAADALYVLGDLFDVWIGDDGSLPRHRATVAAFAELTAAGVPAAFMRGNRDFAVGAAFAEATGLRILDDPTVVDLHGTPTLLTHGDGLCTDDHAHQAFRAKYTDPAWRARMLRIPLWLRRLIAVRARRRSAAGKARKAARIMDVNADAMVEAMRRHGVARLIHGHTHRPASHHVDLDGEAGARHVIADWRADQAEVMTVDARGVHRHSLLDAEHARRPADATG</sequence>
<keyword evidence="6 10" id="KW-0378">Hydrolase</keyword>
<comment type="catalytic activity">
    <reaction evidence="10">
        <text>UDP-2-N,3-O-bis[(3R)-3-hydroxytetradecanoyl]-alpha-D-glucosamine + H2O = 2-N,3-O-bis[(3R)-3-hydroxytetradecanoyl]-alpha-D-glucosaminyl 1-phosphate + UMP + 2 H(+)</text>
        <dbReference type="Rhea" id="RHEA:25213"/>
        <dbReference type="ChEBI" id="CHEBI:15377"/>
        <dbReference type="ChEBI" id="CHEBI:15378"/>
        <dbReference type="ChEBI" id="CHEBI:57865"/>
        <dbReference type="ChEBI" id="CHEBI:57957"/>
        <dbReference type="ChEBI" id="CHEBI:78847"/>
        <dbReference type="EC" id="3.6.1.54"/>
    </reaction>
</comment>
<dbReference type="NCBIfam" id="NF003743">
    <property type="entry name" value="PRK05340.1"/>
    <property type="match status" value="1"/>
</dbReference>
<keyword evidence="1 10" id="KW-1003">Cell membrane</keyword>
<evidence type="ECO:0000256" key="4">
    <source>
        <dbReference type="ARBA" id="ARBA00022556"/>
    </source>
</evidence>
<dbReference type="OrthoDB" id="9783283at2"/>
<keyword evidence="4 10" id="KW-0441">Lipid A biosynthesis</keyword>
<dbReference type="EC" id="3.6.1.54" evidence="10"/>
<accession>A0A423PE66</accession>
<feature type="binding site" evidence="10">
    <location>
        <position position="195"/>
    </location>
    <ligand>
        <name>Mn(2+)</name>
        <dbReference type="ChEBI" id="CHEBI:29035"/>
        <label>2</label>
    </ligand>
</feature>
<dbReference type="NCBIfam" id="TIGR01854">
    <property type="entry name" value="lipid_A_lpxH"/>
    <property type="match status" value="1"/>
</dbReference>
<comment type="similarity">
    <text evidence="10">Belongs to the LpxH family.</text>
</comment>
<evidence type="ECO:0000256" key="2">
    <source>
        <dbReference type="ARBA" id="ARBA00022516"/>
    </source>
</evidence>
<evidence type="ECO:0000256" key="1">
    <source>
        <dbReference type="ARBA" id="ARBA00022475"/>
    </source>
</evidence>
<keyword evidence="3 10" id="KW-0997">Cell inner membrane</keyword>
<dbReference type="EMBL" id="AYKF01000132">
    <property type="protein sequence ID" value="ROO23929.1"/>
    <property type="molecule type" value="Genomic_DNA"/>
</dbReference>
<dbReference type="InterPro" id="IPR043461">
    <property type="entry name" value="LpxH-like"/>
</dbReference>
<evidence type="ECO:0000256" key="6">
    <source>
        <dbReference type="ARBA" id="ARBA00022801"/>
    </source>
</evidence>
<feature type="domain" description="Calcineurin-like phosphoesterase" evidence="11">
    <location>
        <begin position="5"/>
        <end position="199"/>
    </location>
</feature>
<evidence type="ECO:0000256" key="10">
    <source>
        <dbReference type="HAMAP-Rule" id="MF_00575"/>
    </source>
</evidence>
<dbReference type="Proteomes" id="UP000285123">
    <property type="component" value="Unassembled WGS sequence"/>
</dbReference>
<feature type="binding site" evidence="10">
    <location>
        <position position="114"/>
    </location>
    <ligand>
        <name>Mn(2+)</name>
        <dbReference type="ChEBI" id="CHEBI:29035"/>
        <label>2</label>
    </ligand>
</feature>
<dbReference type="UniPathway" id="UPA00359">
    <property type="reaction ID" value="UER00480"/>
</dbReference>
<comment type="subcellular location">
    <subcellularLocation>
        <location evidence="10">Cell inner membrane</location>
        <topology evidence="10">Peripheral membrane protein</topology>
        <orientation evidence="10">Cytoplasmic side</orientation>
    </subcellularLocation>
</comment>
<keyword evidence="2 10" id="KW-0444">Lipid biosynthesis</keyword>
<feature type="binding site" evidence="10">
    <location>
        <begin position="79"/>
        <end position="80"/>
    </location>
    <ligand>
        <name>substrate</name>
    </ligand>
</feature>
<dbReference type="InterPro" id="IPR004843">
    <property type="entry name" value="Calcineurin-like_PHP"/>
</dbReference>
<feature type="binding site" evidence="10">
    <location>
        <position position="122"/>
    </location>
    <ligand>
        <name>substrate</name>
    </ligand>
</feature>
<dbReference type="Pfam" id="PF00149">
    <property type="entry name" value="Metallophos"/>
    <property type="match status" value="1"/>
</dbReference>
<dbReference type="HAMAP" id="MF_00575">
    <property type="entry name" value="LpxH"/>
    <property type="match status" value="1"/>
</dbReference>
<dbReference type="Gene3D" id="3.60.21.10">
    <property type="match status" value="1"/>
</dbReference>
<evidence type="ECO:0000256" key="7">
    <source>
        <dbReference type="ARBA" id="ARBA00023098"/>
    </source>
</evidence>
<protein>
    <recommendedName>
        <fullName evidence="10">UDP-2,3-diacylglucosamine hydrolase</fullName>
        <ecNumber evidence="10">3.6.1.54</ecNumber>
    </recommendedName>
    <alternativeName>
        <fullName evidence="10">UDP-2,3-diacylglucosamine diphosphatase</fullName>
    </alternativeName>
</protein>
<feature type="binding site" evidence="10">
    <location>
        <position position="160"/>
    </location>
    <ligand>
        <name>substrate</name>
    </ligand>
</feature>
<evidence type="ECO:0000256" key="3">
    <source>
        <dbReference type="ARBA" id="ARBA00022519"/>
    </source>
</evidence>
<feature type="binding site" evidence="10">
    <location>
        <position position="164"/>
    </location>
    <ligand>
        <name>substrate</name>
    </ligand>
</feature>
<dbReference type="RefSeq" id="WP_123592466.1">
    <property type="nucleotide sequence ID" value="NZ_AYKF01000132.1"/>
</dbReference>
<evidence type="ECO:0000313" key="12">
    <source>
        <dbReference type="EMBL" id="ROO23929.1"/>
    </source>
</evidence>
<dbReference type="GO" id="GO:0009245">
    <property type="term" value="P:lipid A biosynthetic process"/>
    <property type="evidence" value="ECO:0007669"/>
    <property type="project" value="UniProtKB-UniRule"/>
</dbReference>
<keyword evidence="8 10" id="KW-0472">Membrane</keyword>
<dbReference type="GO" id="GO:0005737">
    <property type="term" value="C:cytoplasm"/>
    <property type="evidence" value="ECO:0007669"/>
    <property type="project" value="InterPro"/>
</dbReference>
<dbReference type="GO" id="GO:0030145">
    <property type="term" value="F:manganese ion binding"/>
    <property type="evidence" value="ECO:0007669"/>
    <property type="project" value="UniProtKB-UniRule"/>
</dbReference>
<feature type="binding site" evidence="10">
    <location>
        <position position="8"/>
    </location>
    <ligand>
        <name>Mn(2+)</name>
        <dbReference type="ChEBI" id="CHEBI:29035"/>
        <label>1</label>
    </ligand>
</feature>
<proteinExistence type="inferred from homology"/>
<comment type="function">
    <text evidence="10">Hydrolyzes the pyrophosphate bond of UDP-2,3-diacylglucosamine to yield 2,3-diacylglucosamine 1-phosphate (lipid X) and UMP by catalyzing the attack of water at the alpha-P atom. Involved in the biosynthesis of lipid A, a phosphorylated glycolipid that anchors the lipopolysaccharide to the outer membrane of the cell.</text>
</comment>
<comment type="caution">
    <text evidence="12">The sequence shown here is derived from an EMBL/GenBank/DDBJ whole genome shotgun (WGS) entry which is preliminary data.</text>
</comment>
<keyword evidence="5 10" id="KW-0479">Metal-binding</keyword>
<keyword evidence="9 10" id="KW-0464">Manganese</keyword>
<evidence type="ECO:0000256" key="5">
    <source>
        <dbReference type="ARBA" id="ARBA00022723"/>
    </source>
</evidence>
<feature type="binding site" evidence="10">
    <location>
        <position position="41"/>
    </location>
    <ligand>
        <name>Mn(2+)</name>
        <dbReference type="ChEBI" id="CHEBI:29035"/>
        <label>2</label>
    </ligand>
</feature>
<reference evidence="12 13" key="1">
    <citation type="submission" date="2013-10" db="EMBL/GenBank/DDBJ databases">
        <title>Salinisphaera halophila YIM 95161 Genome Sequencing.</title>
        <authorList>
            <person name="Lai Q."/>
            <person name="Li C."/>
            <person name="Shao Z."/>
        </authorList>
    </citation>
    <scope>NUCLEOTIDE SEQUENCE [LARGE SCALE GENOMIC DNA]</scope>
    <source>
        <strain evidence="12 13">YIM 95161</strain>
    </source>
</reference>
<evidence type="ECO:0000313" key="13">
    <source>
        <dbReference type="Proteomes" id="UP000285123"/>
    </source>
</evidence>
<dbReference type="GO" id="GO:0019897">
    <property type="term" value="C:extrinsic component of plasma membrane"/>
    <property type="evidence" value="ECO:0007669"/>
    <property type="project" value="UniProtKB-UniRule"/>
</dbReference>
<dbReference type="InterPro" id="IPR010138">
    <property type="entry name" value="UDP-diacylglucosamine_Hdrlase"/>
</dbReference>
<feature type="binding site" evidence="10">
    <location>
        <position position="41"/>
    </location>
    <ligand>
        <name>Mn(2+)</name>
        <dbReference type="ChEBI" id="CHEBI:29035"/>
        <label>1</label>
    </ligand>
</feature>
<feature type="binding site" evidence="10">
    <location>
        <position position="79"/>
    </location>
    <ligand>
        <name>Mn(2+)</name>
        <dbReference type="ChEBI" id="CHEBI:29035"/>
        <label>2</label>
    </ligand>
</feature>
<comment type="cofactor">
    <cofactor evidence="10">
        <name>Mn(2+)</name>
        <dbReference type="ChEBI" id="CHEBI:29035"/>
    </cofactor>
    <text evidence="10">Binds 2 Mn(2+) ions per subunit in a binuclear metal center.</text>
</comment>
<evidence type="ECO:0000256" key="8">
    <source>
        <dbReference type="ARBA" id="ARBA00023136"/>
    </source>
</evidence>
<comment type="pathway">
    <text evidence="10">Glycolipid biosynthesis; lipid IV(A) biosynthesis; lipid IV(A) from (3R)-3-hydroxytetradecanoyl-[acyl-carrier-protein] and UDP-N-acetyl-alpha-D-glucosamine: step 4/6.</text>
</comment>
<dbReference type="SUPFAM" id="SSF56300">
    <property type="entry name" value="Metallo-dependent phosphatases"/>
    <property type="match status" value="1"/>
</dbReference>
<feature type="binding site" evidence="10">
    <location>
        <position position="197"/>
    </location>
    <ligand>
        <name>Mn(2+)</name>
        <dbReference type="ChEBI" id="CHEBI:29035"/>
        <label>1</label>
    </ligand>
</feature>
<feature type="binding site" evidence="10">
    <location>
        <position position="10"/>
    </location>
    <ligand>
        <name>Mn(2+)</name>
        <dbReference type="ChEBI" id="CHEBI:29035"/>
        <label>1</label>
    </ligand>
</feature>
<keyword evidence="7 10" id="KW-0443">Lipid metabolism</keyword>
<organism evidence="12 13">
    <name type="scientific">Salinisphaera orenii YIM 95161</name>
    <dbReference type="NCBI Taxonomy" id="1051139"/>
    <lineage>
        <taxon>Bacteria</taxon>
        <taxon>Pseudomonadati</taxon>
        <taxon>Pseudomonadota</taxon>
        <taxon>Gammaproteobacteria</taxon>
        <taxon>Salinisphaerales</taxon>
        <taxon>Salinisphaeraceae</taxon>
        <taxon>Salinisphaera</taxon>
    </lineage>
</organism>
<feature type="binding site" evidence="10">
    <location>
        <position position="167"/>
    </location>
    <ligand>
        <name>substrate</name>
    </ligand>
</feature>
<evidence type="ECO:0000256" key="9">
    <source>
        <dbReference type="ARBA" id="ARBA00023211"/>
    </source>
</evidence>
<feature type="binding site" evidence="10">
    <location>
        <position position="195"/>
    </location>
    <ligand>
        <name>substrate</name>
    </ligand>
</feature>
<dbReference type="PANTHER" id="PTHR34990:SF1">
    <property type="entry name" value="UDP-2,3-DIACYLGLUCOSAMINE HYDROLASE"/>
    <property type="match status" value="1"/>
</dbReference>
<dbReference type="AlphaFoldDB" id="A0A423PE66"/>
<dbReference type="CDD" id="cd07398">
    <property type="entry name" value="MPP_YbbF-LpxH"/>
    <property type="match status" value="1"/>
</dbReference>
<gene>
    <name evidence="10" type="primary">lpxH</name>
    <name evidence="12" type="ORF">SAHL_16350</name>
</gene>
<dbReference type="InterPro" id="IPR029052">
    <property type="entry name" value="Metallo-depent_PP-like"/>
</dbReference>
<name>A0A423PE66_9GAMM</name>
<evidence type="ECO:0000259" key="11">
    <source>
        <dbReference type="Pfam" id="PF00149"/>
    </source>
</evidence>
<dbReference type="PANTHER" id="PTHR34990">
    <property type="entry name" value="UDP-2,3-DIACYLGLUCOSAMINE HYDROLASE-RELATED"/>
    <property type="match status" value="1"/>
</dbReference>